<dbReference type="GO" id="GO:0005759">
    <property type="term" value="C:mitochondrial matrix"/>
    <property type="evidence" value="ECO:0007669"/>
    <property type="project" value="UniProtKB-ARBA"/>
</dbReference>
<evidence type="ECO:0000313" key="6">
    <source>
        <dbReference type="EMBL" id="KAK4885063.1"/>
    </source>
</evidence>
<dbReference type="InterPro" id="IPR009022">
    <property type="entry name" value="EFG_III"/>
</dbReference>
<keyword evidence="3" id="KW-0496">Mitochondrion</keyword>
<dbReference type="InterPro" id="IPR035649">
    <property type="entry name" value="EFG_V"/>
</dbReference>
<name>A0AAN7QMU0_9COLE</name>
<dbReference type="PROSITE" id="PS00301">
    <property type="entry name" value="G_TR_1"/>
    <property type="match status" value="1"/>
</dbReference>
<keyword evidence="1" id="KW-0547">Nucleotide-binding</keyword>
<dbReference type="InterPro" id="IPR009000">
    <property type="entry name" value="Transl_B-barrel_sf"/>
</dbReference>
<feature type="domain" description="Tr-type G" evidence="5">
    <location>
        <begin position="33"/>
        <end position="311"/>
    </location>
</feature>
<dbReference type="InterPro" id="IPR027417">
    <property type="entry name" value="P-loop_NTPase"/>
</dbReference>
<organism evidence="6 7">
    <name type="scientific">Aquatica leii</name>
    <dbReference type="NCBI Taxonomy" id="1421715"/>
    <lineage>
        <taxon>Eukaryota</taxon>
        <taxon>Metazoa</taxon>
        <taxon>Ecdysozoa</taxon>
        <taxon>Arthropoda</taxon>
        <taxon>Hexapoda</taxon>
        <taxon>Insecta</taxon>
        <taxon>Pterygota</taxon>
        <taxon>Neoptera</taxon>
        <taxon>Endopterygota</taxon>
        <taxon>Coleoptera</taxon>
        <taxon>Polyphaga</taxon>
        <taxon>Elateriformia</taxon>
        <taxon>Elateroidea</taxon>
        <taxon>Lampyridae</taxon>
        <taxon>Luciolinae</taxon>
        <taxon>Aquatica</taxon>
    </lineage>
</organism>
<dbReference type="GO" id="GO:0032790">
    <property type="term" value="P:ribosome disassembly"/>
    <property type="evidence" value="ECO:0007669"/>
    <property type="project" value="TreeGrafter"/>
</dbReference>
<evidence type="ECO:0000256" key="1">
    <source>
        <dbReference type="ARBA" id="ARBA00022741"/>
    </source>
</evidence>
<dbReference type="CDD" id="cd03713">
    <property type="entry name" value="EFG_mtEFG_C"/>
    <property type="match status" value="1"/>
</dbReference>
<dbReference type="Pfam" id="PF14492">
    <property type="entry name" value="EFG_III"/>
    <property type="match status" value="1"/>
</dbReference>
<dbReference type="GO" id="GO:0032543">
    <property type="term" value="P:mitochondrial translation"/>
    <property type="evidence" value="ECO:0007669"/>
    <property type="project" value="TreeGrafter"/>
</dbReference>
<dbReference type="InterPro" id="IPR000795">
    <property type="entry name" value="T_Tr_GTP-bd_dom"/>
</dbReference>
<sequence>MALLPKVNYRLFKYLVNSKLRYSTVNKPKNEISKIRNIGILAHIDAGKTTTTERMLYYSGKITHMGEVHHGNTVTDYMPQERERGITIKSAAVTLNWKNHQFNLIDTPGHIDFTMEVEETLSVLDSAIVVLDASAGVEAQTLTVWRQADRYNIPRLVYVNKMDRVDADLNLCCGTIEKKLGKPTVCLHIPIIEDKKFVGMIDVLTLEKLVPTKDSLSKILLTEKEDPQYWNVAKNARNVLVDRLTEYNDDFANMVISNDSLDTVSTVEIIKVLRKTTIDQTVVPVLCGSSYKNIGVQSLMDSIILYLSSPLERNEDYRCFKDSLCARAFKIIHDKQRGPLVFLRLYSGTFNQGQKIYNITQNCNEQSGRLYIAYADEYQEINKLQYGNIAVVSGLKRTTVGDLITQSTTTVQKVKQVLLEKKDETFVEEMLGMGTRIPTPVFFCSIEPPSLSYQNSLEQALSELQREDPSLTVTHDADTGQTVLAGMGELHLEIIKDRILKEYKIEADLGPLQIAYREAPMKKISHEVTNELKVANTKHTVSISLSLVPAIIDKDKQILKLDKTQEAASNLANLLPRHLKAIKQGVNVALAHGPKISSQVINLEVILHRFDTSRGTSESVISATVTQCLQKMLRDVGTCILEPVMVLEIVALDESLSTILSDLTKRRANILNIAIRGNTKVISCEAPLSELLGYSTSLRTITSGTATFTMEFYQYKIMSAIEEVKAIENVRGF</sequence>
<evidence type="ECO:0000313" key="7">
    <source>
        <dbReference type="Proteomes" id="UP001353858"/>
    </source>
</evidence>
<evidence type="ECO:0000256" key="4">
    <source>
        <dbReference type="ARBA" id="ARBA00023134"/>
    </source>
</evidence>
<reference evidence="7" key="1">
    <citation type="submission" date="2023-01" db="EMBL/GenBank/DDBJ databases">
        <title>Key to firefly adult light organ development and bioluminescence: homeobox transcription factors regulate luciferase expression and transportation to peroxisome.</title>
        <authorList>
            <person name="Fu X."/>
        </authorList>
    </citation>
    <scope>NUCLEOTIDE SEQUENCE [LARGE SCALE GENOMIC DNA]</scope>
</reference>
<dbReference type="InterPro" id="IPR041095">
    <property type="entry name" value="EFG_II"/>
</dbReference>
<dbReference type="FunFam" id="3.30.70.240:FF:000001">
    <property type="entry name" value="Elongation factor G"/>
    <property type="match status" value="1"/>
</dbReference>
<keyword evidence="4" id="KW-0342">GTP-binding</keyword>
<dbReference type="Gene3D" id="3.30.230.10">
    <property type="match status" value="1"/>
</dbReference>
<dbReference type="Gene3D" id="3.30.70.870">
    <property type="entry name" value="Elongation Factor G (Translational Gtpase), domain 3"/>
    <property type="match status" value="1"/>
</dbReference>
<evidence type="ECO:0000256" key="2">
    <source>
        <dbReference type="ARBA" id="ARBA00022917"/>
    </source>
</evidence>
<comment type="caution">
    <text evidence="6">The sequence shown here is derived from an EMBL/GenBank/DDBJ whole genome shotgun (WGS) entry which is preliminary data.</text>
</comment>
<dbReference type="Proteomes" id="UP001353858">
    <property type="component" value="Unassembled WGS sequence"/>
</dbReference>
<dbReference type="SUPFAM" id="SSF52540">
    <property type="entry name" value="P-loop containing nucleoside triphosphate hydrolases"/>
    <property type="match status" value="1"/>
</dbReference>
<dbReference type="SUPFAM" id="SSF54980">
    <property type="entry name" value="EF-G C-terminal domain-like"/>
    <property type="match status" value="2"/>
</dbReference>
<dbReference type="AlphaFoldDB" id="A0AAN7QMU0"/>
<dbReference type="Gene3D" id="3.40.50.300">
    <property type="entry name" value="P-loop containing nucleotide triphosphate hydrolases"/>
    <property type="match status" value="1"/>
</dbReference>
<dbReference type="CDD" id="cd16262">
    <property type="entry name" value="EFG_III"/>
    <property type="match status" value="1"/>
</dbReference>
<dbReference type="PANTHER" id="PTHR43261:SF1">
    <property type="entry name" value="RIBOSOME-RELEASING FACTOR 2, MITOCHONDRIAL"/>
    <property type="match status" value="1"/>
</dbReference>
<dbReference type="GO" id="GO:0003924">
    <property type="term" value="F:GTPase activity"/>
    <property type="evidence" value="ECO:0007669"/>
    <property type="project" value="InterPro"/>
</dbReference>
<dbReference type="InterPro" id="IPR020568">
    <property type="entry name" value="Ribosomal_Su5_D2-typ_SF"/>
</dbReference>
<dbReference type="InterPro" id="IPR005225">
    <property type="entry name" value="Small_GTP-bd"/>
</dbReference>
<dbReference type="EMBL" id="JARPUR010000001">
    <property type="protein sequence ID" value="KAK4885063.1"/>
    <property type="molecule type" value="Genomic_DNA"/>
</dbReference>
<dbReference type="SUPFAM" id="SSF50447">
    <property type="entry name" value="Translation proteins"/>
    <property type="match status" value="1"/>
</dbReference>
<dbReference type="PANTHER" id="PTHR43261">
    <property type="entry name" value="TRANSLATION ELONGATION FACTOR G-RELATED"/>
    <property type="match status" value="1"/>
</dbReference>
<dbReference type="InterPro" id="IPR014721">
    <property type="entry name" value="Ribsml_uS5_D2-typ_fold_subgr"/>
</dbReference>
<evidence type="ECO:0000259" key="5">
    <source>
        <dbReference type="PROSITE" id="PS51722"/>
    </source>
</evidence>
<dbReference type="Pfam" id="PF22042">
    <property type="entry name" value="EF-G_D2"/>
    <property type="match status" value="1"/>
</dbReference>
<dbReference type="InterPro" id="IPR053905">
    <property type="entry name" value="EF-G-like_DII"/>
</dbReference>
<dbReference type="Pfam" id="PF00679">
    <property type="entry name" value="EFG_C"/>
    <property type="match status" value="1"/>
</dbReference>
<keyword evidence="2" id="KW-0648">Protein biosynthesis</keyword>
<dbReference type="FunFam" id="3.30.70.870:FF:000005">
    <property type="entry name" value="Ribosome-releasing factor 2, mitochondrial"/>
    <property type="match status" value="1"/>
</dbReference>
<protein>
    <recommendedName>
        <fullName evidence="5">Tr-type G domain-containing protein</fullName>
    </recommendedName>
</protein>
<dbReference type="InterPro" id="IPR000640">
    <property type="entry name" value="EFG_V-like"/>
</dbReference>
<proteinExistence type="predicted"/>
<accession>A0AAN7QMU0</accession>
<dbReference type="PRINTS" id="PR00315">
    <property type="entry name" value="ELONGATNFCT"/>
</dbReference>
<dbReference type="CDD" id="cd01886">
    <property type="entry name" value="EF-G"/>
    <property type="match status" value="1"/>
</dbReference>
<gene>
    <name evidence="6" type="ORF">RN001_001334</name>
</gene>
<dbReference type="PROSITE" id="PS51722">
    <property type="entry name" value="G_TR_2"/>
    <property type="match status" value="1"/>
</dbReference>
<dbReference type="Pfam" id="PF00009">
    <property type="entry name" value="GTP_EFTU"/>
    <property type="match status" value="1"/>
</dbReference>
<evidence type="ECO:0000256" key="3">
    <source>
        <dbReference type="ARBA" id="ARBA00023128"/>
    </source>
</evidence>
<dbReference type="SMART" id="SM00838">
    <property type="entry name" value="EFG_C"/>
    <property type="match status" value="1"/>
</dbReference>
<keyword evidence="7" id="KW-1185">Reference proteome</keyword>
<dbReference type="Gene3D" id="3.30.70.240">
    <property type="match status" value="1"/>
</dbReference>
<dbReference type="NCBIfam" id="TIGR00231">
    <property type="entry name" value="small_GTP"/>
    <property type="match status" value="1"/>
</dbReference>
<dbReference type="Gene3D" id="2.40.30.10">
    <property type="entry name" value="Translation factors"/>
    <property type="match status" value="1"/>
</dbReference>
<dbReference type="GO" id="GO:0005525">
    <property type="term" value="F:GTP binding"/>
    <property type="evidence" value="ECO:0007669"/>
    <property type="project" value="UniProtKB-KW"/>
</dbReference>
<dbReference type="InterPro" id="IPR035647">
    <property type="entry name" value="EFG_III/V"/>
</dbReference>
<dbReference type="FunFam" id="3.40.50.300:FF:000514">
    <property type="entry name" value="Ribosome-releasing factor 2, mitochondrial"/>
    <property type="match status" value="1"/>
</dbReference>
<dbReference type="InterPro" id="IPR031157">
    <property type="entry name" value="G_TR_CS"/>
</dbReference>
<dbReference type="SUPFAM" id="SSF54211">
    <property type="entry name" value="Ribosomal protein S5 domain 2-like"/>
    <property type="match status" value="1"/>
</dbReference>